<evidence type="ECO:0000313" key="2">
    <source>
        <dbReference type="Proteomes" id="UP000254765"/>
    </source>
</evidence>
<evidence type="ECO:0000313" key="1">
    <source>
        <dbReference type="EMBL" id="SUI80110.1"/>
    </source>
</evidence>
<sequence length="36" mass="3888">MGDKYFSTGEMWNNIYAACYQDVMLGGTQIPGGVAV</sequence>
<proteinExistence type="predicted"/>
<dbReference type="AlphaFoldDB" id="A0A380AH47"/>
<organism evidence="1 2">
    <name type="scientific">Serratia marcescens</name>
    <dbReference type="NCBI Taxonomy" id="615"/>
    <lineage>
        <taxon>Bacteria</taxon>
        <taxon>Pseudomonadati</taxon>
        <taxon>Pseudomonadota</taxon>
        <taxon>Gammaproteobacteria</taxon>
        <taxon>Enterobacterales</taxon>
        <taxon>Yersiniaceae</taxon>
        <taxon>Serratia</taxon>
    </lineage>
</organism>
<name>A0A380AH47_SERMA</name>
<accession>A0A380AH47</accession>
<protein>
    <submittedName>
        <fullName evidence="1">Uncharacterized protein</fullName>
    </submittedName>
</protein>
<reference evidence="1 2" key="1">
    <citation type="submission" date="2018-06" db="EMBL/GenBank/DDBJ databases">
        <authorList>
            <consortium name="Pathogen Informatics"/>
            <person name="Doyle S."/>
        </authorList>
    </citation>
    <scope>NUCLEOTIDE SEQUENCE [LARGE SCALE GENOMIC DNA]</scope>
    <source>
        <strain evidence="1 2">NCTC10211</strain>
    </source>
</reference>
<dbReference type="Proteomes" id="UP000254765">
    <property type="component" value="Unassembled WGS sequence"/>
</dbReference>
<dbReference type="EMBL" id="UGYK01000002">
    <property type="protein sequence ID" value="SUI80110.1"/>
    <property type="molecule type" value="Genomic_DNA"/>
</dbReference>
<gene>
    <name evidence="1" type="ORF">NCTC10211_05107</name>
</gene>